<dbReference type="AlphaFoldDB" id="A0A6A5UKN8"/>
<keyword evidence="1" id="KW-0472">Membrane</keyword>
<dbReference type="Proteomes" id="UP000800036">
    <property type="component" value="Unassembled WGS sequence"/>
</dbReference>
<evidence type="ECO:0000313" key="3">
    <source>
        <dbReference type="Proteomes" id="UP000800036"/>
    </source>
</evidence>
<organism evidence="2 3">
    <name type="scientific">Bimuria novae-zelandiae CBS 107.79</name>
    <dbReference type="NCBI Taxonomy" id="1447943"/>
    <lineage>
        <taxon>Eukaryota</taxon>
        <taxon>Fungi</taxon>
        <taxon>Dikarya</taxon>
        <taxon>Ascomycota</taxon>
        <taxon>Pezizomycotina</taxon>
        <taxon>Dothideomycetes</taxon>
        <taxon>Pleosporomycetidae</taxon>
        <taxon>Pleosporales</taxon>
        <taxon>Massarineae</taxon>
        <taxon>Didymosphaeriaceae</taxon>
        <taxon>Bimuria</taxon>
    </lineage>
</organism>
<dbReference type="EMBL" id="ML976783">
    <property type="protein sequence ID" value="KAF1964539.1"/>
    <property type="molecule type" value="Genomic_DNA"/>
</dbReference>
<keyword evidence="3" id="KW-1185">Reference proteome</keyword>
<keyword evidence="1" id="KW-1133">Transmembrane helix</keyword>
<name>A0A6A5UKN8_9PLEO</name>
<reference evidence="2" key="1">
    <citation type="journal article" date="2020" name="Stud. Mycol.">
        <title>101 Dothideomycetes genomes: a test case for predicting lifestyles and emergence of pathogens.</title>
        <authorList>
            <person name="Haridas S."/>
            <person name="Albert R."/>
            <person name="Binder M."/>
            <person name="Bloem J."/>
            <person name="Labutti K."/>
            <person name="Salamov A."/>
            <person name="Andreopoulos B."/>
            <person name="Baker S."/>
            <person name="Barry K."/>
            <person name="Bills G."/>
            <person name="Bluhm B."/>
            <person name="Cannon C."/>
            <person name="Castanera R."/>
            <person name="Culley D."/>
            <person name="Daum C."/>
            <person name="Ezra D."/>
            <person name="Gonzalez J."/>
            <person name="Henrissat B."/>
            <person name="Kuo A."/>
            <person name="Liang C."/>
            <person name="Lipzen A."/>
            <person name="Lutzoni F."/>
            <person name="Magnuson J."/>
            <person name="Mondo S."/>
            <person name="Nolan M."/>
            <person name="Ohm R."/>
            <person name="Pangilinan J."/>
            <person name="Park H.-J."/>
            <person name="Ramirez L."/>
            <person name="Alfaro M."/>
            <person name="Sun H."/>
            <person name="Tritt A."/>
            <person name="Yoshinaga Y."/>
            <person name="Zwiers L.-H."/>
            <person name="Turgeon B."/>
            <person name="Goodwin S."/>
            <person name="Spatafora J."/>
            <person name="Crous P."/>
            <person name="Grigoriev I."/>
        </authorList>
    </citation>
    <scope>NUCLEOTIDE SEQUENCE</scope>
    <source>
        <strain evidence="2">CBS 107.79</strain>
    </source>
</reference>
<proteinExistence type="predicted"/>
<evidence type="ECO:0000256" key="1">
    <source>
        <dbReference type="SAM" id="Phobius"/>
    </source>
</evidence>
<protein>
    <submittedName>
        <fullName evidence="2">Uncharacterized protein</fullName>
    </submittedName>
</protein>
<accession>A0A6A5UKN8</accession>
<gene>
    <name evidence="2" type="ORF">BU23DRAFT_575603</name>
</gene>
<feature type="transmembrane region" description="Helical" evidence="1">
    <location>
        <begin position="111"/>
        <end position="133"/>
    </location>
</feature>
<sequence>MDLGRSLLAPICTWNGRDRLLVVLALGGYLGAYFGAAAVLDRLWRVQQRPCLPWKPLRPSSPGLATAEVALRGGDDTASSCRALTLKPTSEAFGRTSLLDHYHVYAHASSFLWILPVGAITTAWVAFVVLNFLPGHTPNVHRVAPVLDSIFRPSTRVDVVVSMYEESLESVTSLLSSLRDIPTLAGARVHVYAKASPTNLAAVKQ</sequence>
<keyword evidence="1" id="KW-0812">Transmembrane</keyword>
<feature type="transmembrane region" description="Helical" evidence="1">
    <location>
        <begin position="20"/>
        <end position="40"/>
    </location>
</feature>
<evidence type="ECO:0000313" key="2">
    <source>
        <dbReference type="EMBL" id="KAF1964539.1"/>
    </source>
</evidence>